<feature type="signal peptide" evidence="6">
    <location>
        <begin position="1"/>
        <end position="17"/>
    </location>
</feature>
<dbReference type="Proteomes" id="UP000054166">
    <property type="component" value="Unassembled WGS sequence"/>
</dbReference>
<keyword evidence="4" id="KW-0479">Metal-binding</keyword>
<evidence type="ECO:0000256" key="3">
    <source>
        <dbReference type="ARBA" id="ARBA00022525"/>
    </source>
</evidence>
<reference evidence="8 9" key="1">
    <citation type="submission" date="2014-04" db="EMBL/GenBank/DDBJ databases">
        <authorList>
            <consortium name="DOE Joint Genome Institute"/>
            <person name="Kuo A."/>
            <person name="Tarkka M."/>
            <person name="Buscot F."/>
            <person name="Kohler A."/>
            <person name="Nagy L.G."/>
            <person name="Floudas D."/>
            <person name="Copeland A."/>
            <person name="Barry K.W."/>
            <person name="Cichocki N."/>
            <person name="Veneault-Fourrey C."/>
            <person name="LaButti K."/>
            <person name="Lindquist E.A."/>
            <person name="Lipzen A."/>
            <person name="Lundell T."/>
            <person name="Morin E."/>
            <person name="Murat C."/>
            <person name="Sun H."/>
            <person name="Tunlid A."/>
            <person name="Henrissat B."/>
            <person name="Grigoriev I.V."/>
            <person name="Hibbett D.S."/>
            <person name="Martin F."/>
            <person name="Nordberg H.P."/>
            <person name="Cantor M.N."/>
            <person name="Hua S.X."/>
        </authorList>
    </citation>
    <scope>NUCLEOTIDE SEQUENCE [LARGE SCALE GENOMIC DNA]</scope>
    <source>
        <strain evidence="8 9">F 1598</strain>
    </source>
</reference>
<dbReference type="InterPro" id="IPR011051">
    <property type="entry name" value="RmlC_Cupin_sf"/>
</dbReference>
<dbReference type="Gene3D" id="2.60.120.10">
    <property type="entry name" value="Jelly Rolls"/>
    <property type="match status" value="1"/>
</dbReference>
<dbReference type="Pfam" id="PF00190">
    <property type="entry name" value="Cupin_1"/>
    <property type="match status" value="1"/>
</dbReference>
<dbReference type="SMART" id="SM00835">
    <property type="entry name" value="Cupin_1"/>
    <property type="match status" value="1"/>
</dbReference>
<dbReference type="InParanoid" id="A0A0C3GKV8"/>
<evidence type="ECO:0000256" key="5">
    <source>
        <dbReference type="ARBA" id="ARBA00023211"/>
    </source>
</evidence>
<dbReference type="CDD" id="cd02241">
    <property type="entry name" value="cupin_OxOx"/>
    <property type="match status" value="1"/>
</dbReference>
<dbReference type="GO" id="GO:0005576">
    <property type="term" value="C:extracellular region"/>
    <property type="evidence" value="ECO:0007669"/>
    <property type="project" value="UniProtKB-SubCell"/>
</dbReference>
<dbReference type="PRINTS" id="PR00325">
    <property type="entry name" value="GERMIN"/>
</dbReference>
<sequence>MLAILATLVASIMTVLAQADDSALVAKLLTANTQVTKVADITPDSQYVFDFMKGSRGNAQGGFAVAADSATFPALLTGNGAMTVGVLGPCGANPPHTHPRATELQLLVEGGPIFTEFIMENGATTVKNNISVGMATIFPKGSIHLQQNLGCEPAVFIASFDDVDPGTSLIAQNFFALDQGVVDATLGEVGVNFFEHLKLPPAFILGMSLITYASSPY</sequence>
<reference evidence="9" key="2">
    <citation type="submission" date="2015-01" db="EMBL/GenBank/DDBJ databases">
        <title>Evolutionary Origins and Diversification of the Mycorrhizal Mutualists.</title>
        <authorList>
            <consortium name="DOE Joint Genome Institute"/>
            <consortium name="Mycorrhizal Genomics Consortium"/>
            <person name="Kohler A."/>
            <person name="Kuo A."/>
            <person name="Nagy L.G."/>
            <person name="Floudas D."/>
            <person name="Copeland A."/>
            <person name="Barry K.W."/>
            <person name="Cichocki N."/>
            <person name="Veneault-Fourrey C."/>
            <person name="LaButti K."/>
            <person name="Lindquist E.A."/>
            <person name="Lipzen A."/>
            <person name="Lundell T."/>
            <person name="Morin E."/>
            <person name="Murat C."/>
            <person name="Riley R."/>
            <person name="Ohm R."/>
            <person name="Sun H."/>
            <person name="Tunlid A."/>
            <person name="Henrissat B."/>
            <person name="Grigoriev I.V."/>
            <person name="Hibbett D.S."/>
            <person name="Martin F."/>
        </authorList>
    </citation>
    <scope>NUCLEOTIDE SEQUENCE [LARGE SCALE GENOMIC DNA]</scope>
    <source>
        <strain evidence="9">F 1598</strain>
    </source>
</reference>
<feature type="chain" id="PRO_5002164925" description="Cupin type-1 domain-containing protein" evidence="6">
    <location>
        <begin position="18"/>
        <end position="217"/>
    </location>
</feature>
<dbReference type="InterPro" id="IPR014710">
    <property type="entry name" value="RmlC-like_jellyroll"/>
</dbReference>
<dbReference type="InterPro" id="IPR001929">
    <property type="entry name" value="Germin"/>
</dbReference>
<evidence type="ECO:0000259" key="7">
    <source>
        <dbReference type="SMART" id="SM00835"/>
    </source>
</evidence>
<keyword evidence="9" id="KW-1185">Reference proteome</keyword>
<dbReference type="InterPro" id="IPR006045">
    <property type="entry name" value="Cupin_1"/>
</dbReference>
<dbReference type="STRING" id="765440.A0A0C3GKV8"/>
<evidence type="ECO:0000256" key="1">
    <source>
        <dbReference type="ARBA" id="ARBA00004613"/>
    </source>
</evidence>
<accession>A0A0C3GKV8</accession>
<evidence type="ECO:0000256" key="2">
    <source>
        <dbReference type="ARBA" id="ARBA00007456"/>
    </source>
</evidence>
<comment type="similarity">
    <text evidence="2">Belongs to the germin family.</text>
</comment>
<dbReference type="HOGENOM" id="CLU_061239_1_0_1"/>
<evidence type="ECO:0000313" key="8">
    <source>
        <dbReference type="EMBL" id="KIM92214.1"/>
    </source>
</evidence>
<feature type="domain" description="Cupin type-1" evidence="7">
    <location>
        <begin position="49"/>
        <end position="183"/>
    </location>
</feature>
<keyword evidence="3" id="KW-0964">Secreted</keyword>
<evidence type="ECO:0000313" key="9">
    <source>
        <dbReference type="Proteomes" id="UP000054166"/>
    </source>
</evidence>
<dbReference type="PANTHER" id="PTHR31238">
    <property type="entry name" value="GERMIN-LIKE PROTEIN SUBFAMILY 3 MEMBER 3"/>
    <property type="match status" value="1"/>
</dbReference>
<evidence type="ECO:0000256" key="4">
    <source>
        <dbReference type="ARBA" id="ARBA00022723"/>
    </source>
</evidence>
<keyword evidence="5" id="KW-0464">Manganese</keyword>
<comment type="subcellular location">
    <subcellularLocation>
        <location evidence="1">Secreted</location>
    </subcellularLocation>
</comment>
<dbReference type="InterPro" id="IPR019780">
    <property type="entry name" value="Germin_Mn-BS"/>
</dbReference>
<gene>
    <name evidence="8" type="ORF">PILCRDRAFT_115312</name>
</gene>
<dbReference type="PROSITE" id="PS00725">
    <property type="entry name" value="GERMIN"/>
    <property type="match status" value="1"/>
</dbReference>
<dbReference type="EMBL" id="KN832970">
    <property type="protein sequence ID" value="KIM92214.1"/>
    <property type="molecule type" value="Genomic_DNA"/>
</dbReference>
<dbReference type="OrthoDB" id="1921208at2759"/>
<dbReference type="AlphaFoldDB" id="A0A0C3GKV8"/>
<dbReference type="GO" id="GO:0030145">
    <property type="term" value="F:manganese ion binding"/>
    <property type="evidence" value="ECO:0007669"/>
    <property type="project" value="InterPro"/>
</dbReference>
<keyword evidence="6" id="KW-0732">Signal</keyword>
<organism evidence="8 9">
    <name type="scientific">Piloderma croceum (strain F 1598)</name>
    <dbReference type="NCBI Taxonomy" id="765440"/>
    <lineage>
        <taxon>Eukaryota</taxon>
        <taxon>Fungi</taxon>
        <taxon>Dikarya</taxon>
        <taxon>Basidiomycota</taxon>
        <taxon>Agaricomycotina</taxon>
        <taxon>Agaricomycetes</taxon>
        <taxon>Agaricomycetidae</taxon>
        <taxon>Atheliales</taxon>
        <taxon>Atheliaceae</taxon>
        <taxon>Piloderma</taxon>
    </lineage>
</organism>
<evidence type="ECO:0000256" key="6">
    <source>
        <dbReference type="SAM" id="SignalP"/>
    </source>
</evidence>
<protein>
    <recommendedName>
        <fullName evidence="7">Cupin type-1 domain-containing protein</fullName>
    </recommendedName>
</protein>
<dbReference type="SUPFAM" id="SSF51182">
    <property type="entry name" value="RmlC-like cupins"/>
    <property type="match status" value="1"/>
</dbReference>
<name>A0A0C3GKV8_PILCF</name>
<proteinExistence type="inferred from homology"/>